<accession>A0ABM1K0S0</accession>
<evidence type="ECO:0000259" key="3">
    <source>
        <dbReference type="Pfam" id="PF04826"/>
    </source>
</evidence>
<evidence type="ECO:0000256" key="1">
    <source>
        <dbReference type="SAM" id="MobiDB-lite"/>
    </source>
</evidence>
<dbReference type="GeneID" id="107110963"/>
<feature type="compositionally biased region" description="Polar residues" evidence="1">
    <location>
        <begin position="377"/>
        <end position="397"/>
    </location>
</feature>
<proteinExistence type="predicted"/>
<dbReference type="Gene3D" id="1.25.10.10">
    <property type="entry name" value="Leucine-rich Repeat Variant"/>
    <property type="match status" value="1"/>
</dbReference>
<feature type="transmembrane region" description="Helical" evidence="2">
    <location>
        <begin position="12"/>
        <end position="33"/>
    </location>
</feature>
<organism evidence="4 5">
    <name type="scientific">Gekko japonicus</name>
    <name type="common">Schlegel's Japanese gecko</name>
    <dbReference type="NCBI Taxonomy" id="146911"/>
    <lineage>
        <taxon>Eukaryota</taxon>
        <taxon>Metazoa</taxon>
        <taxon>Chordata</taxon>
        <taxon>Craniata</taxon>
        <taxon>Vertebrata</taxon>
        <taxon>Euteleostomi</taxon>
        <taxon>Lepidosauria</taxon>
        <taxon>Squamata</taxon>
        <taxon>Bifurcata</taxon>
        <taxon>Gekkota</taxon>
        <taxon>Gekkonidae</taxon>
        <taxon>Gekkoninae</taxon>
        <taxon>Gekko</taxon>
    </lineage>
</organism>
<dbReference type="PANTHER" id="PTHR47144:SF1">
    <property type="entry name" value="ARMADILLO REPEAT-CONTAINING PROTEIN 12"/>
    <property type="match status" value="1"/>
</dbReference>
<protein>
    <submittedName>
        <fullName evidence="5">Armadillo repeat-containing protein 12-like</fullName>
    </submittedName>
</protein>
<sequence>MKYYELITTKNVVTAATGAGAIYLLAKTLLAALRSPSFKSAPRDLARFSVEYHPAPCARSTLPGELRRTLQSLKPNLDGSSKKAALHTITQCVFLKESEASTCTYDDIKLVASFLDDPEKVIKTEALNALRAFTSIWKFKIKIQEYIPKIIELVARNRDGNLQAAGLRLINGLQLPDHVYTMLKVLLPDFMEILLTADILTKVQVLKLLSTMAQKDDLLYDILNCQVPPEFLSLFHPSLPGNLLHEMLVFVERLNERRLTPQYQSIHWQYNNFSLHSIIFGENSRLSDRLLALIIHPEEEVQIQACKVILSLRLNKEESKVISSLPFSADISSYSNDPSLGNLPFRPRITSSPVTNNVIFDASSGGQQLVDAGHNFQPLQGTNDTSHSSYPHQNAGHNFQALTSSNITSHSVDTINSSPVLLDPMGAFLPIATAFSDEDSEGSDNR</sequence>
<keyword evidence="2" id="KW-1133">Transmembrane helix</keyword>
<dbReference type="Pfam" id="PF04826">
    <property type="entry name" value="Arm_2"/>
    <property type="match status" value="1"/>
</dbReference>
<dbReference type="RefSeq" id="XP_015267307.1">
    <property type="nucleotide sequence ID" value="XM_015411821.1"/>
</dbReference>
<dbReference type="InterPro" id="IPR042834">
    <property type="entry name" value="Armc12"/>
</dbReference>
<evidence type="ECO:0000313" key="5">
    <source>
        <dbReference type="RefSeq" id="XP_015267307.1"/>
    </source>
</evidence>
<dbReference type="PANTHER" id="PTHR47144">
    <property type="entry name" value="ARMADILLO REPEAT-CONTAINING PROTEIN 12"/>
    <property type="match status" value="1"/>
</dbReference>
<feature type="region of interest" description="Disordered" evidence="1">
    <location>
        <begin position="376"/>
        <end position="397"/>
    </location>
</feature>
<keyword evidence="4" id="KW-1185">Reference proteome</keyword>
<name>A0ABM1K0S0_GEKJA</name>
<gene>
    <name evidence="5" type="primary">LOC107110963</name>
</gene>
<keyword evidence="2" id="KW-0812">Transmembrane</keyword>
<dbReference type="SUPFAM" id="SSF48371">
    <property type="entry name" value="ARM repeat"/>
    <property type="match status" value="1"/>
</dbReference>
<dbReference type="InterPro" id="IPR016024">
    <property type="entry name" value="ARM-type_fold"/>
</dbReference>
<keyword evidence="2" id="KW-0472">Membrane</keyword>
<feature type="domain" description="Armadillo repeat-containing" evidence="3">
    <location>
        <begin position="66"/>
        <end position="257"/>
    </location>
</feature>
<reference evidence="5" key="1">
    <citation type="submission" date="2025-08" db="UniProtKB">
        <authorList>
            <consortium name="RefSeq"/>
        </authorList>
    </citation>
    <scope>IDENTIFICATION</scope>
</reference>
<dbReference type="InterPro" id="IPR011989">
    <property type="entry name" value="ARM-like"/>
</dbReference>
<dbReference type="Proteomes" id="UP000694871">
    <property type="component" value="Unplaced"/>
</dbReference>
<evidence type="ECO:0000256" key="2">
    <source>
        <dbReference type="SAM" id="Phobius"/>
    </source>
</evidence>
<dbReference type="InterPro" id="IPR006911">
    <property type="entry name" value="ARM-rpt_dom"/>
</dbReference>
<evidence type="ECO:0000313" key="4">
    <source>
        <dbReference type="Proteomes" id="UP000694871"/>
    </source>
</evidence>